<evidence type="ECO:0000313" key="3">
    <source>
        <dbReference type="Proteomes" id="UP000645217"/>
    </source>
</evidence>
<organism evidence="2 3">
    <name type="scientific">Sphaerisporangium melleum</name>
    <dbReference type="NCBI Taxonomy" id="321316"/>
    <lineage>
        <taxon>Bacteria</taxon>
        <taxon>Bacillati</taxon>
        <taxon>Actinomycetota</taxon>
        <taxon>Actinomycetes</taxon>
        <taxon>Streptosporangiales</taxon>
        <taxon>Streptosporangiaceae</taxon>
        <taxon>Sphaerisporangium</taxon>
    </lineage>
</organism>
<dbReference type="EMBL" id="BMNT01000001">
    <property type="protein sequence ID" value="GGK62104.1"/>
    <property type="molecule type" value="Genomic_DNA"/>
</dbReference>
<evidence type="ECO:0000313" key="2">
    <source>
        <dbReference type="EMBL" id="GGK62104.1"/>
    </source>
</evidence>
<protein>
    <submittedName>
        <fullName evidence="2">Uncharacterized protein</fullName>
    </submittedName>
</protein>
<keyword evidence="3" id="KW-1185">Reference proteome</keyword>
<reference evidence="2" key="2">
    <citation type="submission" date="2020-09" db="EMBL/GenBank/DDBJ databases">
        <authorList>
            <person name="Sun Q."/>
            <person name="Ohkuma M."/>
        </authorList>
    </citation>
    <scope>NUCLEOTIDE SEQUENCE</scope>
    <source>
        <strain evidence="2">JCM 13064</strain>
    </source>
</reference>
<accession>A0A917VCB5</accession>
<dbReference type="GO" id="GO:0006355">
    <property type="term" value="P:regulation of DNA-templated transcription"/>
    <property type="evidence" value="ECO:0007669"/>
    <property type="project" value="InterPro"/>
</dbReference>
<gene>
    <name evidence="2" type="ORF">GCM10007964_01590</name>
</gene>
<dbReference type="InterPro" id="IPR010985">
    <property type="entry name" value="Ribbon_hlx_hlx"/>
</dbReference>
<sequence length="78" mass="9102">MLPRTHTHGRRAMPRPKTGQTPVRYVRLGDEIWEQVEWIAHEDGSSNTDVVKTALQEYIAKRRRLHRLQQSKAEPGDD</sequence>
<comment type="caution">
    <text evidence="2">The sequence shown here is derived from an EMBL/GenBank/DDBJ whole genome shotgun (WGS) entry which is preliminary data.</text>
</comment>
<proteinExistence type="predicted"/>
<evidence type="ECO:0000256" key="1">
    <source>
        <dbReference type="SAM" id="MobiDB-lite"/>
    </source>
</evidence>
<dbReference type="AlphaFoldDB" id="A0A917VCB5"/>
<feature type="compositionally biased region" description="Basic residues" evidence="1">
    <location>
        <begin position="1"/>
        <end position="14"/>
    </location>
</feature>
<dbReference type="Proteomes" id="UP000645217">
    <property type="component" value="Unassembled WGS sequence"/>
</dbReference>
<feature type="region of interest" description="Disordered" evidence="1">
    <location>
        <begin position="1"/>
        <end position="21"/>
    </location>
</feature>
<dbReference type="SUPFAM" id="SSF47598">
    <property type="entry name" value="Ribbon-helix-helix"/>
    <property type="match status" value="1"/>
</dbReference>
<name>A0A917VCB5_9ACTN</name>
<reference evidence="2" key="1">
    <citation type="journal article" date="2014" name="Int. J. Syst. Evol. Microbiol.">
        <title>Complete genome sequence of Corynebacterium casei LMG S-19264T (=DSM 44701T), isolated from a smear-ripened cheese.</title>
        <authorList>
            <consortium name="US DOE Joint Genome Institute (JGI-PGF)"/>
            <person name="Walter F."/>
            <person name="Albersmeier A."/>
            <person name="Kalinowski J."/>
            <person name="Ruckert C."/>
        </authorList>
    </citation>
    <scope>NUCLEOTIDE SEQUENCE</scope>
    <source>
        <strain evidence="2">JCM 13064</strain>
    </source>
</reference>